<dbReference type="SUPFAM" id="SSF69304">
    <property type="entry name" value="Tricorn protease N-terminal domain"/>
    <property type="match status" value="1"/>
</dbReference>
<dbReference type="CDD" id="cd10828">
    <property type="entry name" value="cpPDZ_Tricorn-protease"/>
    <property type="match status" value="1"/>
</dbReference>
<keyword evidence="13" id="KW-1185">Reference proteome</keyword>
<dbReference type="PANTHER" id="PTHR43253:SF1">
    <property type="entry name" value="TRICORN PROTEASE HOMOLOG 2-RELATED"/>
    <property type="match status" value="1"/>
</dbReference>
<accession>A0A0P1P084</accession>
<keyword evidence="5 7" id="KW-0378">Hydrolase</keyword>
<evidence type="ECO:0000256" key="10">
    <source>
        <dbReference type="SAM" id="MobiDB-lite"/>
    </source>
</evidence>
<evidence type="ECO:0000256" key="8">
    <source>
        <dbReference type="PIRSR" id="PIRSR036421-1"/>
    </source>
</evidence>
<evidence type="ECO:0000256" key="9">
    <source>
        <dbReference type="PIRSR" id="PIRSR036421-3"/>
    </source>
</evidence>
<dbReference type="EC" id="3.4.21.-" evidence="7"/>
<evidence type="ECO:0000256" key="2">
    <source>
        <dbReference type="ARBA" id="ARBA00008524"/>
    </source>
</evidence>
<keyword evidence="3 7" id="KW-0963">Cytoplasm</keyword>
<dbReference type="Proteomes" id="UP000199197">
    <property type="component" value="Unassembled WGS sequence"/>
</dbReference>
<comment type="function">
    <text evidence="7">Degrades oligopeptides.</text>
</comment>
<evidence type="ECO:0000256" key="7">
    <source>
        <dbReference type="PIRNR" id="PIRNR036421"/>
    </source>
</evidence>
<dbReference type="Pfam" id="PF26549">
    <property type="entry name" value="Tricorn_N"/>
    <property type="match status" value="1"/>
</dbReference>
<dbReference type="PIRSF" id="PIRSF036421">
    <property type="entry name" value="Tricorn_protease"/>
    <property type="match status" value="1"/>
</dbReference>
<feature type="active site" description="Charge relay system" evidence="8">
    <location>
        <position position="1042"/>
    </location>
</feature>
<dbReference type="SUPFAM" id="SSF50156">
    <property type="entry name" value="PDZ domain-like"/>
    <property type="match status" value="1"/>
</dbReference>
<dbReference type="SMART" id="SM00245">
    <property type="entry name" value="TSPc"/>
    <property type="match status" value="1"/>
</dbReference>
<dbReference type="Gene3D" id="2.130.10.10">
    <property type="entry name" value="YVTN repeat-like/Quinoprotein amine dehydrogenase"/>
    <property type="match status" value="1"/>
</dbReference>
<evidence type="ECO:0000313" key="13">
    <source>
        <dbReference type="Proteomes" id="UP000199197"/>
    </source>
</evidence>
<dbReference type="Pfam" id="PF03572">
    <property type="entry name" value="Peptidase_S41"/>
    <property type="match status" value="1"/>
</dbReference>
<dbReference type="InterPro" id="IPR001478">
    <property type="entry name" value="PDZ"/>
</dbReference>
<dbReference type="InterPro" id="IPR029414">
    <property type="entry name" value="Tricorn_PDZ"/>
</dbReference>
<reference evidence="13" key="1">
    <citation type="submission" date="2015-11" db="EMBL/GenBank/DDBJ databases">
        <authorList>
            <person name="Varghese N."/>
        </authorList>
    </citation>
    <scope>NUCLEOTIDE SEQUENCE [LARGE SCALE GENOMIC DNA]</scope>
    <source>
        <strain evidence="13">JGI-23</strain>
    </source>
</reference>
<dbReference type="SUPFAM" id="SSF82171">
    <property type="entry name" value="DPP6 N-terminal domain-like"/>
    <property type="match status" value="1"/>
</dbReference>
<feature type="active site" description="Charge relay system" evidence="8">
    <location>
        <position position="759"/>
    </location>
</feature>
<dbReference type="InterPro" id="IPR012393">
    <property type="entry name" value="Tricorn_protease"/>
</dbReference>
<proteinExistence type="inferred from homology"/>
<dbReference type="Pfam" id="PF14685">
    <property type="entry name" value="PDZ_Tricorn"/>
    <property type="match status" value="1"/>
</dbReference>
<dbReference type="PANTHER" id="PTHR43253">
    <property type="entry name" value="TRICORN PROTEASE HOMOLOG 2-RELATED"/>
    <property type="match status" value="1"/>
</dbReference>
<comment type="similarity">
    <text evidence="2 7">Belongs to the peptidase S41B family.</text>
</comment>
<evidence type="ECO:0000256" key="4">
    <source>
        <dbReference type="ARBA" id="ARBA00022670"/>
    </source>
</evidence>
<dbReference type="OrthoDB" id="269409at2"/>
<dbReference type="PROSITE" id="PS50106">
    <property type="entry name" value="PDZ"/>
    <property type="match status" value="1"/>
</dbReference>
<feature type="domain" description="PDZ" evidence="11">
    <location>
        <begin position="767"/>
        <end position="835"/>
    </location>
</feature>
<keyword evidence="4 7" id="KW-0645">Protease</keyword>
<evidence type="ECO:0000259" key="11">
    <source>
        <dbReference type="PROSITE" id="PS50106"/>
    </source>
</evidence>
<dbReference type="InterPro" id="IPR036034">
    <property type="entry name" value="PDZ_sf"/>
</dbReference>
<sequence>MLKRIFNFTLLLIILTSFLLAQNESRLFRFPAIYDSQIVFTYAGDLYTVSANGGVARKLTSHNGYEMFPRFSPDGKYIAFTAQYDGNTEVYVMPAEGGVPKRLTYTATLERDDVSDRMGPNNIVMGWTPDGKYIIFRSRMRSWNAFQGKLYKVGLDGDIPEELPLPRGGFCSFSPDGKKLAYNRVFREFRTWKRYRGGMADDIWIYDFETKKTENITNNPASDIIPMWYGDKIYFLSDRDENKRMNLYVYDLKTKQTRKLTNFKDYDIKFPSIGKNAIVFEYAGYIYKFDLKTEKVEKVPIIIADDMVTGRGGIIKVADFITDYDISPDGKRALFVARGDIFTVPAKEGQTRNLTQTSGVHERDAVWSPDGKYIAFISDKTGEDEIYIIPQDGSAEPIQITSGEDTYKYQLVWSPDGKKIMWSDRKLRLRYVDIQTKKIKDVAKSNVWEIRQYSWSPDGKWIAYVKPEEEGLSKIYLYSVEKDESYEVTDGWYASYYPIFSSDGKYLIFVSDRDFNPIYGRTEFNHVYQDMARIYLITLSKSVESPFKPQSDEVSVSEEKTEPPKDVKESTDAKAQKPAQEKKQVNVVIDLDGIKDRIVGLPITPSNYTRIGYADGKVYYIRRGLKDEKPMLYMYDLKEKKETELGQFNDFIISFDGKKMLVVREKTYAIIDLPKAKIDLKETLNLAGLEVNLDRKAEWKQIFDECWRQMREFFYDPNLHGVDWAEVKKKYEVLLPYVNHRADLTYIIGEMIGELNAGHTYVGGGDLPKIEKTQVGLLGAELERDKKSGYYRIKKILKGENWDKNLRSPLTELGVNVKEGDYILAVNGKSVKEVNNIYELLVNTVGKQVKLRVNSQPKEEGSREVTVVPIGDETRLYYYNWVQNNIEKVNKATNGQVGYIHIPDMGVMGLNEFVKHFYPQLNKKALIIDVRGNGGGNVSPMIIERLRREIAMVSISRYTIPTPNPRDMHLGPKICIIDEFSASDGDIFPYRFKKYGLGKLVGKRTWGGVIGIRGTLPLVDGGYLNKPEFAVYGAEGEGWIIEGYGVEPDVYVDNDPAKEYAGIDEQLNKAIELILEELKTKEKKLPPVPPYPKK</sequence>
<dbReference type="CDD" id="cd07562">
    <property type="entry name" value="Peptidase_S41_TRI"/>
    <property type="match status" value="1"/>
</dbReference>
<organism evidence="12 13">
    <name type="scientific">Candidatus Chryseopegocella kryptomonas</name>
    <dbReference type="NCBI Taxonomy" id="1633643"/>
    <lineage>
        <taxon>Bacteria</taxon>
        <taxon>Pseudomonadati</taxon>
        <taxon>Candidatus Kryptoniota</taxon>
        <taxon>Candidatus Chryseopegocella</taxon>
    </lineage>
</organism>
<feature type="site" description="Transition state stabilizer; via amide nitrogen" evidence="9">
    <location>
        <position position="984"/>
    </location>
</feature>
<gene>
    <name evidence="12" type="ORF">JGI23_01591</name>
</gene>
<feature type="region of interest" description="Disordered" evidence="10">
    <location>
        <begin position="546"/>
        <end position="579"/>
    </location>
</feature>
<dbReference type="Pfam" id="PF26550">
    <property type="entry name" value="Tricorn_2nd"/>
    <property type="match status" value="1"/>
</dbReference>
<dbReference type="Gene3D" id="2.30.42.10">
    <property type="match status" value="1"/>
</dbReference>
<feature type="compositionally biased region" description="Basic and acidic residues" evidence="10">
    <location>
        <begin position="557"/>
        <end position="579"/>
    </location>
</feature>
<dbReference type="Gene3D" id="3.30.750.44">
    <property type="match status" value="1"/>
</dbReference>
<evidence type="ECO:0000256" key="3">
    <source>
        <dbReference type="ARBA" id="ARBA00022490"/>
    </source>
</evidence>
<dbReference type="InterPro" id="IPR005151">
    <property type="entry name" value="Tail-specific_protease"/>
</dbReference>
<comment type="subcellular location">
    <subcellularLocation>
        <location evidence="1 7">Cytoplasm</location>
    </subcellularLocation>
</comment>
<evidence type="ECO:0000256" key="5">
    <source>
        <dbReference type="ARBA" id="ARBA00022801"/>
    </source>
</evidence>
<dbReference type="GO" id="GO:0008236">
    <property type="term" value="F:serine-type peptidase activity"/>
    <property type="evidence" value="ECO:0007669"/>
    <property type="project" value="UniProtKB-UniRule"/>
</dbReference>
<protein>
    <recommendedName>
        <fullName evidence="7">Tricorn protease homolog</fullName>
        <ecNumber evidence="7">3.4.21.-</ecNumber>
    </recommendedName>
</protein>
<keyword evidence="6 7" id="KW-0720">Serine protease</keyword>
<dbReference type="SUPFAM" id="SSF52096">
    <property type="entry name" value="ClpP/crotonase"/>
    <property type="match status" value="1"/>
</dbReference>
<dbReference type="InterPro" id="IPR029045">
    <property type="entry name" value="ClpP/crotonase-like_dom_sf"/>
</dbReference>
<dbReference type="RefSeq" id="WP_092350630.1">
    <property type="nucleotide sequence ID" value="NZ_CZVW01000019.1"/>
</dbReference>
<dbReference type="InterPro" id="IPR028204">
    <property type="entry name" value="Tricorn_C1"/>
</dbReference>
<evidence type="ECO:0000256" key="6">
    <source>
        <dbReference type="ARBA" id="ARBA00022825"/>
    </source>
</evidence>
<name>A0A0P1P084_9BACT</name>
<dbReference type="InterPro" id="IPR015943">
    <property type="entry name" value="WD40/YVTN_repeat-like_dom_sf"/>
</dbReference>
<dbReference type="GO" id="GO:0005737">
    <property type="term" value="C:cytoplasm"/>
    <property type="evidence" value="ECO:0007669"/>
    <property type="project" value="UniProtKB-SubCell"/>
</dbReference>
<dbReference type="GO" id="GO:0006508">
    <property type="term" value="P:proteolysis"/>
    <property type="evidence" value="ECO:0007669"/>
    <property type="project" value="UniProtKB-UniRule"/>
</dbReference>
<dbReference type="Gene3D" id="3.90.226.10">
    <property type="entry name" value="2-enoyl-CoA Hydratase, Chain A, domain 1"/>
    <property type="match status" value="1"/>
</dbReference>
<dbReference type="AlphaFoldDB" id="A0A0P1P084"/>
<evidence type="ECO:0000313" key="12">
    <source>
        <dbReference type="EMBL" id="CUT03936.1"/>
    </source>
</evidence>
<feature type="active site" description="Nucleophile" evidence="8">
    <location>
        <position position="983"/>
    </location>
</feature>
<dbReference type="Pfam" id="PF14684">
    <property type="entry name" value="Tricorn_C1"/>
    <property type="match status" value="1"/>
</dbReference>
<dbReference type="Gene3D" id="2.120.10.60">
    <property type="entry name" value="Tricorn protease N-terminal domain"/>
    <property type="match status" value="1"/>
</dbReference>
<evidence type="ECO:0000256" key="1">
    <source>
        <dbReference type="ARBA" id="ARBA00004496"/>
    </source>
</evidence>
<dbReference type="EMBL" id="CZVW01000019">
    <property type="protein sequence ID" value="CUT03936.1"/>
    <property type="molecule type" value="Genomic_DNA"/>
</dbReference>